<dbReference type="EMBL" id="JAAKGU010000012">
    <property type="protein sequence ID" value="NGM84936.1"/>
    <property type="molecule type" value="Genomic_DNA"/>
</dbReference>
<dbReference type="AlphaFoldDB" id="A0A6M1PNY8"/>
<accession>A0A6M1PNY8</accession>
<dbReference type="Pfam" id="PF13377">
    <property type="entry name" value="Peripla_BP_3"/>
    <property type="match status" value="1"/>
</dbReference>
<proteinExistence type="predicted"/>
<dbReference type="RefSeq" id="WP_165102510.1">
    <property type="nucleotide sequence ID" value="NZ_JAAKGU010000012.1"/>
</dbReference>
<reference evidence="6 7" key="1">
    <citation type="submission" date="2020-02" db="EMBL/GenBank/DDBJ databases">
        <authorList>
            <person name="Gao J."/>
            <person name="Sun J."/>
        </authorList>
    </citation>
    <scope>NUCLEOTIDE SEQUENCE [LARGE SCALE GENOMIC DNA]</scope>
    <source>
        <strain evidence="6 7">7124</strain>
    </source>
</reference>
<feature type="region of interest" description="Disordered" evidence="4">
    <location>
        <begin position="334"/>
        <end position="353"/>
    </location>
</feature>
<evidence type="ECO:0000313" key="6">
    <source>
        <dbReference type="EMBL" id="NGM84936.1"/>
    </source>
</evidence>
<protein>
    <submittedName>
        <fullName evidence="6">LacI family transcriptional regulator</fullName>
    </submittedName>
</protein>
<evidence type="ECO:0000313" key="7">
    <source>
        <dbReference type="Proteomes" id="UP000480151"/>
    </source>
</evidence>
<dbReference type="GO" id="GO:0000976">
    <property type="term" value="F:transcription cis-regulatory region binding"/>
    <property type="evidence" value="ECO:0007669"/>
    <property type="project" value="TreeGrafter"/>
</dbReference>
<dbReference type="Pfam" id="PF00356">
    <property type="entry name" value="LacI"/>
    <property type="match status" value="1"/>
</dbReference>
<evidence type="ECO:0000259" key="5">
    <source>
        <dbReference type="PROSITE" id="PS50932"/>
    </source>
</evidence>
<keyword evidence="7" id="KW-1185">Reference proteome</keyword>
<evidence type="ECO:0000256" key="2">
    <source>
        <dbReference type="ARBA" id="ARBA00023125"/>
    </source>
</evidence>
<dbReference type="PROSITE" id="PS50932">
    <property type="entry name" value="HTH_LACI_2"/>
    <property type="match status" value="1"/>
</dbReference>
<name>A0A6M1PNY8_9BACL</name>
<dbReference type="InterPro" id="IPR028082">
    <property type="entry name" value="Peripla_BP_I"/>
</dbReference>
<dbReference type="Gene3D" id="3.40.50.2300">
    <property type="match status" value="2"/>
</dbReference>
<dbReference type="InterPro" id="IPR046335">
    <property type="entry name" value="LacI/GalR-like_sensor"/>
</dbReference>
<evidence type="ECO:0000256" key="3">
    <source>
        <dbReference type="ARBA" id="ARBA00023163"/>
    </source>
</evidence>
<dbReference type="Proteomes" id="UP000480151">
    <property type="component" value="Unassembled WGS sequence"/>
</dbReference>
<dbReference type="SUPFAM" id="SSF53822">
    <property type="entry name" value="Periplasmic binding protein-like I"/>
    <property type="match status" value="1"/>
</dbReference>
<dbReference type="InterPro" id="IPR010982">
    <property type="entry name" value="Lambda_DNA-bd_dom_sf"/>
</dbReference>
<gene>
    <name evidence="6" type="ORF">G5B47_21260</name>
</gene>
<keyword evidence="1" id="KW-0805">Transcription regulation</keyword>
<comment type="caution">
    <text evidence="6">The sequence shown here is derived from an EMBL/GenBank/DDBJ whole genome shotgun (WGS) entry which is preliminary data.</text>
</comment>
<dbReference type="SMART" id="SM00354">
    <property type="entry name" value="HTH_LACI"/>
    <property type="match status" value="1"/>
</dbReference>
<organism evidence="6 7">
    <name type="scientific">Paenibacillus apii</name>
    <dbReference type="NCBI Taxonomy" id="1850370"/>
    <lineage>
        <taxon>Bacteria</taxon>
        <taxon>Bacillati</taxon>
        <taxon>Bacillota</taxon>
        <taxon>Bacilli</taxon>
        <taxon>Bacillales</taxon>
        <taxon>Paenibacillaceae</taxon>
        <taxon>Paenibacillus</taxon>
    </lineage>
</organism>
<dbReference type="Gene3D" id="1.10.260.40">
    <property type="entry name" value="lambda repressor-like DNA-binding domains"/>
    <property type="match status" value="1"/>
</dbReference>
<dbReference type="InterPro" id="IPR000843">
    <property type="entry name" value="HTH_LacI"/>
</dbReference>
<dbReference type="PANTHER" id="PTHR30146">
    <property type="entry name" value="LACI-RELATED TRANSCRIPTIONAL REPRESSOR"/>
    <property type="match status" value="1"/>
</dbReference>
<evidence type="ECO:0000256" key="4">
    <source>
        <dbReference type="SAM" id="MobiDB-lite"/>
    </source>
</evidence>
<dbReference type="PANTHER" id="PTHR30146:SF109">
    <property type="entry name" value="HTH-TYPE TRANSCRIPTIONAL REGULATOR GALS"/>
    <property type="match status" value="1"/>
</dbReference>
<keyword evidence="3" id="KW-0804">Transcription</keyword>
<dbReference type="GO" id="GO:0003700">
    <property type="term" value="F:DNA-binding transcription factor activity"/>
    <property type="evidence" value="ECO:0007669"/>
    <property type="project" value="TreeGrafter"/>
</dbReference>
<evidence type="ECO:0000256" key="1">
    <source>
        <dbReference type="ARBA" id="ARBA00023015"/>
    </source>
</evidence>
<keyword evidence="2" id="KW-0238">DNA-binding</keyword>
<sequence length="353" mass="39278">MAERVTIQDIADALGLSRNTVSKALNNHPQIPEGTRERILQKAAELKYKNFSSINMGNIALLTRGDINVISFYAETIKGMETALSARGFNLILTLVKPEDIRNNALPANINPFNIDGIVCIEIFHKPYIETILGAGIPTVFIDSLPNTVFDSHKYDILMVENEFATYTLTKTLIDEGHEHIGFIGDLHHCRSFYERWLGFERAMRASGYEPDPAFSITPDDTQPYLSVEWMTAQLKSLATLPTAFVCANDDIGISAVRALKELKVQVPEQIEVTGFDDIANAKIIDPPLTTVHTYPYELGTRVVEALLNRIEQPDRHKETIYLDTSVVLRGSTRRRNEASEAAGTASVASPPF</sequence>
<dbReference type="SUPFAM" id="SSF47413">
    <property type="entry name" value="lambda repressor-like DNA-binding domains"/>
    <property type="match status" value="1"/>
</dbReference>
<dbReference type="CDD" id="cd01392">
    <property type="entry name" value="HTH_LacI"/>
    <property type="match status" value="1"/>
</dbReference>
<feature type="domain" description="HTH lacI-type" evidence="5">
    <location>
        <begin position="5"/>
        <end position="49"/>
    </location>
</feature>